<gene>
    <name evidence="1" type="ORF">UFOPK3954_02121</name>
</gene>
<dbReference type="AlphaFoldDB" id="A0A6J7PUJ0"/>
<accession>A0A6J7PUJ0</accession>
<evidence type="ECO:0000313" key="1">
    <source>
        <dbReference type="EMBL" id="CAB5007269.1"/>
    </source>
</evidence>
<organism evidence="1">
    <name type="scientific">freshwater metagenome</name>
    <dbReference type="NCBI Taxonomy" id="449393"/>
    <lineage>
        <taxon>unclassified sequences</taxon>
        <taxon>metagenomes</taxon>
        <taxon>ecological metagenomes</taxon>
    </lineage>
</organism>
<dbReference type="EMBL" id="CAFBON010000288">
    <property type="protein sequence ID" value="CAB5007269.1"/>
    <property type="molecule type" value="Genomic_DNA"/>
</dbReference>
<sequence length="36" mass="4133">MGGGLYSFPLLTDRDQIVTKIFPPDIARAWWTDYST</sequence>
<reference evidence="1" key="1">
    <citation type="submission" date="2020-05" db="EMBL/GenBank/DDBJ databases">
        <authorList>
            <person name="Chiriac C."/>
            <person name="Salcher M."/>
            <person name="Ghai R."/>
            <person name="Kavagutti S V."/>
        </authorList>
    </citation>
    <scope>NUCLEOTIDE SEQUENCE</scope>
</reference>
<name>A0A6J7PUJ0_9ZZZZ</name>
<proteinExistence type="predicted"/>
<protein>
    <submittedName>
        <fullName evidence="1">Unannotated protein</fullName>
    </submittedName>
</protein>